<keyword evidence="5" id="KW-1185">Reference proteome</keyword>
<protein>
    <submittedName>
        <fullName evidence="4">Hydrogenase maturation factor</fullName>
    </submittedName>
</protein>
<evidence type="ECO:0000313" key="4">
    <source>
        <dbReference type="EMBL" id="SIR56372.1"/>
    </source>
</evidence>
<evidence type="ECO:0000313" key="5">
    <source>
        <dbReference type="Proteomes" id="UP000185936"/>
    </source>
</evidence>
<proteinExistence type="inferred from homology"/>
<evidence type="ECO:0000256" key="1">
    <source>
        <dbReference type="ARBA" id="ARBA00006243"/>
    </source>
</evidence>
<dbReference type="InterPro" id="IPR036676">
    <property type="entry name" value="PurM-like_C_sf"/>
</dbReference>
<sequence>MCVEFILFHSTAWCQLNISIEIPTKWNAWKYSQVTARIHGLKPWYCACSAYKSSRTLRFIARRRSGRVRLASRSASRTSTAKPAQSDLSSVSDLGKIDRSFFDRYVAPNLGAARSDVVVGPQHGVDFGVIDVGGQALVTATDPVSILPALGFERAARFALDLILADVAVSGIAPSHLSICFTLPETMTDDEFATVWETIHEECADLGVAVVTGHTARYSDSLHPWVGAATAMGVGDHDAIVRPDGARVGDRLLLTTGPAVESVGLLSTLFGDQLELPDDVVADAQARLEEVYCTRDALTAAAAGPVRAMHDVTEGGLAGALNEMATGADARFVIDHDAVPIRPGVREVCDALEIDPWAATSSGSLLLAVDPDGVDAVRAALEDRDTVVAEIGGVESGSGVLVDGERLEHPDVDPSWDAYAELADAEDE</sequence>
<dbReference type="Pfam" id="PF00586">
    <property type="entry name" value="AIRS"/>
    <property type="match status" value="1"/>
</dbReference>
<dbReference type="AlphaFoldDB" id="A0A1N7BYH7"/>
<accession>A0A1N7BYH7</accession>
<dbReference type="InterPro" id="IPR036921">
    <property type="entry name" value="PurM-like_N_sf"/>
</dbReference>
<dbReference type="InterPro" id="IPR011854">
    <property type="entry name" value="HypE"/>
</dbReference>
<name>A0A1N7BYH7_9EURY</name>
<organism evidence="4 5">
    <name type="scientific">Natronorubrum thiooxidans</name>
    <dbReference type="NCBI Taxonomy" id="308853"/>
    <lineage>
        <taxon>Archaea</taxon>
        <taxon>Methanobacteriati</taxon>
        <taxon>Methanobacteriota</taxon>
        <taxon>Stenosarchaea group</taxon>
        <taxon>Halobacteria</taxon>
        <taxon>Halobacteriales</taxon>
        <taxon>Natrialbaceae</taxon>
        <taxon>Natronorubrum</taxon>
    </lineage>
</organism>
<dbReference type="CDD" id="cd06061">
    <property type="entry name" value="PurM-like1"/>
    <property type="match status" value="1"/>
</dbReference>
<reference evidence="5" key="1">
    <citation type="submission" date="2017-01" db="EMBL/GenBank/DDBJ databases">
        <authorList>
            <person name="Varghese N."/>
            <person name="Submissions S."/>
        </authorList>
    </citation>
    <scope>NUCLEOTIDE SEQUENCE [LARGE SCALE GENOMIC DNA]</scope>
    <source>
        <strain evidence="5">type strain: HArc-</strain>
    </source>
</reference>
<feature type="domain" description="PurM-like N-terminal" evidence="2">
    <location>
        <begin position="126"/>
        <end position="231"/>
    </location>
</feature>
<dbReference type="InterPro" id="IPR010918">
    <property type="entry name" value="PurM-like_C_dom"/>
</dbReference>
<dbReference type="Proteomes" id="UP000185936">
    <property type="component" value="Unassembled WGS sequence"/>
</dbReference>
<evidence type="ECO:0000259" key="3">
    <source>
        <dbReference type="Pfam" id="PF02769"/>
    </source>
</evidence>
<dbReference type="PANTHER" id="PTHR30303:SF4">
    <property type="entry name" value="HYDROGENASE EXPRESSION_FORMATION PROTEIN HYPE"/>
    <property type="match status" value="1"/>
</dbReference>
<dbReference type="STRING" id="308853.SAMN05421752_1011"/>
<dbReference type="SUPFAM" id="SSF55326">
    <property type="entry name" value="PurM N-terminal domain-like"/>
    <property type="match status" value="1"/>
</dbReference>
<dbReference type="Pfam" id="PF02769">
    <property type="entry name" value="AIRS_C"/>
    <property type="match status" value="1"/>
</dbReference>
<dbReference type="SUPFAM" id="SSF56042">
    <property type="entry name" value="PurM C-terminal domain-like"/>
    <property type="match status" value="1"/>
</dbReference>
<dbReference type="Gene3D" id="3.30.1330.10">
    <property type="entry name" value="PurM-like, N-terminal domain"/>
    <property type="match status" value="1"/>
</dbReference>
<dbReference type="Gene3D" id="3.90.650.10">
    <property type="entry name" value="PurM-like C-terminal domain"/>
    <property type="match status" value="1"/>
</dbReference>
<evidence type="ECO:0000259" key="2">
    <source>
        <dbReference type="Pfam" id="PF00586"/>
    </source>
</evidence>
<dbReference type="EMBL" id="FTNR01000001">
    <property type="protein sequence ID" value="SIR56372.1"/>
    <property type="molecule type" value="Genomic_DNA"/>
</dbReference>
<dbReference type="InterPro" id="IPR016188">
    <property type="entry name" value="PurM-like_N"/>
</dbReference>
<dbReference type="PANTHER" id="PTHR30303">
    <property type="entry name" value="HYDROGENASE ISOENZYMES FORMATION PROTEIN HYPE"/>
    <property type="match status" value="1"/>
</dbReference>
<comment type="similarity">
    <text evidence="1">Belongs to the HypE family.</text>
</comment>
<feature type="domain" description="PurM-like C-terminal" evidence="3">
    <location>
        <begin position="247"/>
        <end position="399"/>
    </location>
</feature>
<dbReference type="GO" id="GO:0051604">
    <property type="term" value="P:protein maturation"/>
    <property type="evidence" value="ECO:0007669"/>
    <property type="project" value="TreeGrafter"/>
</dbReference>
<gene>
    <name evidence="4" type="ORF">SAMN05421752_1011</name>
</gene>